<feature type="chain" id="PRO_5046963822" description="Apple domain-containing protein" evidence="1">
    <location>
        <begin position="32"/>
        <end position="118"/>
    </location>
</feature>
<dbReference type="Gene3D" id="3.50.4.10">
    <property type="entry name" value="Hepatocyte Growth Factor"/>
    <property type="match status" value="1"/>
</dbReference>
<dbReference type="SUPFAM" id="SSF57414">
    <property type="entry name" value="Hairpin loop containing domain-like"/>
    <property type="match status" value="1"/>
</dbReference>
<sequence>MFSFWSIVVSWPIRLVCRMVTVLMVASLAMSNSESCASVFETQVDHTLVGHVMNTSTVANKFECHQKCIGNNNCKSFNVHPGVDITKRVCDLNNKTREMKPGDYIKKKGSSYYGHIKV</sequence>
<protein>
    <recommendedName>
        <fullName evidence="2">Apple domain-containing protein</fullName>
    </recommendedName>
</protein>
<feature type="domain" description="Apple" evidence="2">
    <location>
        <begin position="36"/>
        <end position="117"/>
    </location>
</feature>
<gene>
    <name evidence="3" type="ORF">PLOB_00045368</name>
</gene>
<feature type="non-terminal residue" evidence="3">
    <location>
        <position position="118"/>
    </location>
</feature>
<accession>A0ABN8N3D0</accession>
<comment type="caution">
    <text evidence="3">The sequence shown here is derived from an EMBL/GenBank/DDBJ whole genome shotgun (WGS) entry which is preliminary data.</text>
</comment>
<dbReference type="Pfam" id="PF00024">
    <property type="entry name" value="PAN_1"/>
    <property type="match status" value="1"/>
</dbReference>
<dbReference type="InterPro" id="IPR003609">
    <property type="entry name" value="Pan_app"/>
</dbReference>
<reference evidence="3 4" key="1">
    <citation type="submission" date="2022-05" db="EMBL/GenBank/DDBJ databases">
        <authorList>
            <consortium name="Genoscope - CEA"/>
            <person name="William W."/>
        </authorList>
    </citation>
    <scope>NUCLEOTIDE SEQUENCE [LARGE SCALE GENOMIC DNA]</scope>
</reference>
<dbReference type="SMART" id="SM00473">
    <property type="entry name" value="PAN_AP"/>
    <property type="match status" value="1"/>
</dbReference>
<evidence type="ECO:0000313" key="4">
    <source>
        <dbReference type="Proteomes" id="UP001159405"/>
    </source>
</evidence>
<evidence type="ECO:0000259" key="2">
    <source>
        <dbReference type="PROSITE" id="PS50948"/>
    </source>
</evidence>
<evidence type="ECO:0000256" key="1">
    <source>
        <dbReference type="SAM" id="SignalP"/>
    </source>
</evidence>
<name>A0ABN8N3D0_9CNID</name>
<proteinExistence type="predicted"/>
<dbReference type="PROSITE" id="PS50948">
    <property type="entry name" value="PAN"/>
    <property type="match status" value="1"/>
</dbReference>
<keyword evidence="1" id="KW-0732">Signal</keyword>
<evidence type="ECO:0000313" key="3">
    <source>
        <dbReference type="EMBL" id="CAH3040714.1"/>
    </source>
</evidence>
<keyword evidence="4" id="KW-1185">Reference proteome</keyword>
<dbReference type="Proteomes" id="UP001159405">
    <property type="component" value="Unassembled WGS sequence"/>
</dbReference>
<dbReference type="EMBL" id="CALNXK010000008">
    <property type="protein sequence ID" value="CAH3040714.1"/>
    <property type="molecule type" value="Genomic_DNA"/>
</dbReference>
<feature type="signal peptide" evidence="1">
    <location>
        <begin position="1"/>
        <end position="31"/>
    </location>
</feature>
<organism evidence="3 4">
    <name type="scientific">Porites lobata</name>
    <dbReference type="NCBI Taxonomy" id="104759"/>
    <lineage>
        <taxon>Eukaryota</taxon>
        <taxon>Metazoa</taxon>
        <taxon>Cnidaria</taxon>
        <taxon>Anthozoa</taxon>
        <taxon>Hexacorallia</taxon>
        <taxon>Scleractinia</taxon>
        <taxon>Fungiina</taxon>
        <taxon>Poritidae</taxon>
        <taxon>Porites</taxon>
    </lineage>
</organism>